<protein>
    <submittedName>
        <fullName evidence="4">N-acetyltransferase domain-containing protein</fullName>
    </submittedName>
</protein>
<name>A0A0N4VKH6_ENTVE</name>
<dbReference type="InterPro" id="IPR052729">
    <property type="entry name" value="Acyl/Acetyltrans_Enzymes"/>
</dbReference>
<sequence length="303" mass="34913">MTKQVHICDGTDEDYRKVIKHANKCEGWIMAEDEFELMSNYLGRDKLRFKVAKTEDGDVVGCCLLYMFPNAPFVTYYFVHPDFRKRGIGKQLFDGAVAETISNYNVGLHGSLLMTQRYDKVYGFNKYPSWVSDQLEVRNIDMSKLTNSTDDLVVKDLSEVDVNSVCRYDAGIAKWDREEYLKKFLFKNRTCKVILNKKGEIVGYGRLTVSIVNSPIVGPIYSDTTEGFLLLFSELVRSYAKNIVKDVPFLLRIPSTKTPMITELMQKLGEIKKLPNCVPQYTRMVPEHDLNRIYLLIDLNCFI</sequence>
<proteinExistence type="predicted"/>
<evidence type="ECO:0000313" key="4">
    <source>
        <dbReference type="WBParaSite" id="EVEC_0001136401-mRNA-1"/>
    </source>
</evidence>
<dbReference type="CDD" id="cd04301">
    <property type="entry name" value="NAT_SF"/>
    <property type="match status" value="1"/>
</dbReference>
<dbReference type="Pfam" id="PF18014">
    <property type="entry name" value="Acetyltransf_18"/>
    <property type="match status" value="1"/>
</dbReference>
<reference evidence="2 3" key="2">
    <citation type="submission" date="2018-10" db="EMBL/GenBank/DDBJ databases">
        <authorList>
            <consortium name="Pathogen Informatics"/>
        </authorList>
    </citation>
    <scope>NUCLEOTIDE SEQUENCE [LARGE SCALE GENOMIC DNA]</scope>
</reference>
<dbReference type="InterPro" id="IPR000182">
    <property type="entry name" value="GNAT_dom"/>
</dbReference>
<dbReference type="STRING" id="51028.A0A0N4VKH6"/>
<evidence type="ECO:0000313" key="3">
    <source>
        <dbReference type="Proteomes" id="UP000274131"/>
    </source>
</evidence>
<dbReference type="GO" id="GO:0016747">
    <property type="term" value="F:acyltransferase activity, transferring groups other than amino-acyl groups"/>
    <property type="evidence" value="ECO:0007669"/>
    <property type="project" value="InterPro"/>
</dbReference>
<dbReference type="EMBL" id="UXUI01011074">
    <property type="protein sequence ID" value="VDD95921.1"/>
    <property type="molecule type" value="Genomic_DNA"/>
</dbReference>
<keyword evidence="3" id="KW-1185">Reference proteome</keyword>
<dbReference type="Proteomes" id="UP000274131">
    <property type="component" value="Unassembled WGS sequence"/>
</dbReference>
<feature type="domain" description="N-acetyltransferase" evidence="1">
    <location>
        <begin position="5"/>
        <end position="147"/>
    </location>
</feature>
<evidence type="ECO:0000259" key="1">
    <source>
        <dbReference type="PROSITE" id="PS51186"/>
    </source>
</evidence>
<dbReference type="Pfam" id="PF00583">
    <property type="entry name" value="Acetyltransf_1"/>
    <property type="match status" value="1"/>
</dbReference>
<accession>A0A0N4VKH6</accession>
<dbReference type="PANTHER" id="PTHR47237">
    <property type="entry name" value="SLL0310 PROTEIN"/>
    <property type="match status" value="1"/>
</dbReference>
<dbReference type="Gene3D" id="3.40.630.90">
    <property type="match status" value="1"/>
</dbReference>
<dbReference type="InterPro" id="IPR016181">
    <property type="entry name" value="Acyl_CoA_acyltransferase"/>
</dbReference>
<evidence type="ECO:0000313" key="2">
    <source>
        <dbReference type="EMBL" id="VDD95921.1"/>
    </source>
</evidence>
<dbReference type="Gene3D" id="3.40.630.30">
    <property type="match status" value="1"/>
</dbReference>
<dbReference type="InterPro" id="IPR041496">
    <property type="entry name" value="YitH/HolE_GNAT"/>
</dbReference>
<dbReference type="PANTHER" id="PTHR47237:SF1">
    <property type="entry name" value="SLL0310 PROTEIN"/>
    <property type="match status" value="1"/>
</dbReference>
<dbReference type="OrthoDB" id="6418983at2759"/>
<gene>
    <name evidence="2" type="ORF">EVEC_LOCUS10672</name>
</gene>
<reference evidence="4" key="1">
    <citation type="submission" date="2017-02" db="UniProtKB">
        <authorList>
            <consortium name="WormBaseParasite"/>
        </authorList>
    </citation>
    <scope>IDENTIFICATION</scope>
</reference>
<dbReference type="WBParaSite" id="EVEC_0001136401-mRNA-1">
    <property type="protein sequence ID" value="EVEC_0001136401-mRNA-1"/>
    <property type="gene ID" value="EVEC_0001136401"/>
</dbReference>
<organism evidence="4">
    <name type="scientific">Enterobius vermicularis</name>
    <name type="common">Human pinworm</name>
    <dbReference type="NCBI Taxonomy" id="51028"/>
    <lineage>
        <taxon>Eukaryota</taxon>
        <taxon>Metazoa</taxon>
        <taxon>Ecdysozoa</taxon>
        <taxon>Nematoda</taxon>
        <taxon>Chromadorea</taxon>
        <taxon>Rhabditida</taxon>
        <taxon>Spirurina</taxon>
        <taxon>Oxyuridomorpha</taxon>
        <taxon>Oxyuroidea</taxon>
        <taxon>Oxyuridae</taxon>
        <taxon>Enterobius</taxon>
    </lineage>
</organism>
<dbReference type="SUPFAM" id="SSF55729">
    <property type="entry name" value="Acyl-CoA N-acyltransferases (Nat)"/>
    <property type="match status" value="1"/>
</dbReference>
<dbReference type="AlphaFoldDB" id="A0A0N4VKH6"/>
<dbReference type="PROSITE" id="PS51186">
    <property type="entry name" value="GNAT"/>
    <property type="match status" value="1"/>
</dbReference>